<dbReference type="Pfam" id="PF20586">
    <property type="entry name" value="DUF6788"/>
    <property type="match status" value="1"/>
</dbReference>
<accession>A0ABR7FCH8</accession>
<keyword evidence="3" id="KW-1185">Reference proteome</keyword>
<evidence type="ECO:0000259" key="1">
    <source>
        <dbReference type="Pfam" id="PF20586"/>
    </source>
</evidence>
<feature type="domain" description="DUF6788" evidence="1">
    <location>
        <begin position="10"/>
        <end position="70"/>
    </location>
</feature>
<proteinExistence type="predicted"/>
<evidence type="ECO:0000313" key="3">
    <source>
        <dbReference type="Proteomes" id="UP000654573"/>
    </source>
</evidence>
<comment type="caution">
    <text evidence="2">The sequence shown here is derived from an EMBL/GenBank/DDBJ whole genome shotgun (WGS) entry which is preliminary data.</text>
</comment>
<protein>
    <recommendedName>
        <fullName evidence="1">DUF6788 domain-containing protein</fullName>
    </recommendedName>
</protein>
<evidence type="ECO:0000313" key="2">
    <source>
        <dbReference type="EMBL" id="MBC5672926.1"/>
    </source>
</evidence>
<dbReference type="Proteomes" id="UP000654573">
    <property type="component" value="Unassembled WGS sequence"/>
</dbReference>
<organism evidence="2 3">
    <name type="scientific">Blautia celeris</name>
    <dbReference type="NCBI Taxonomy" id="2763026"/>
    <lineage>
        <taxon>Bacteria</taxon>
        <taxon>Bacillati</taxon>
        <taxon>Bacillota</taxon>
        <taxon>Clostridia</taxon>
        <taxon>Lachnospirales</taxon>
        <taxon>Lachnospiraceae</taxon>
        <taxon>Blautia</taxon>
    </lineage>
</organism>
<sequence>MNLIISTLLQEKQRIDYMLAKYQEALAELPKGTISEKQVKGNTYYYLKYRDGKKIISKYVGKKEIETLKQQIDRRHHIEAMIKSLLEEQKLAAKVLEGNL</sequence>
<gene>
    <name evidence="2" type="ORF">H8S76_11785</name>
</gene>
<dbReference type="RefSeq" id="WP_033139916.1">
    <property type="nucleotide sequence ID" value="NZ_JACOOU010000004.1"/>
</dbReference>
<dbReference type="EMBL" id="JACOOU010000004">
    <property type="protein sequence ID" value="MBC5672926.1"/>
    <property type="molecule type" value="Genomic_DNA"/>
</dbReference>
<dbReference type="InterPro" id="IPR046738">
    <property type="entry name" value="DUF6788"/>
</dbReference>
<name>A0ABR7FCH8_9FIRM</name>
<reference evidence="2 3" key="1">
    <citation type="submission" date="2020-08" db="EMBL/GenBank/DDBJ databases">
        <title>Genome public.</title>
        <authorList>
            <person name="Liu C."/>
            <person name="Sun Q."/>
        </authorList>
    </citation>
    <scope>NUCLEOTIDE SEQUENCE [LARGE SCALE GENOMIC DNA]</scope>
    <source>
        <strain evidence="2 3">NSJ-34</strain>
    </source>
</reference>